<accession>A0A3S2VGI4</accession>
<keyword evidence="2" id="KW-0812">Transmembrane</keyword>
<feature type="transmembrane region" description="Helical" evidence="2">
    <location>
        <begin position="48"/>
        <end position="69"/>
    </location>
</feature>
<dbReference type="EMBL" id="RZYA01000005">
    <property type="protein sequence ID" value="RVU25312.1"/>
    <property type="molecule type" value="Genomic_DNA"/>
</dbReference>
<dbReference type="RefSeq" id="WP_127828443.1">
    <property type="nucleotide sequence ID" value="NZ_RZYA01000005.1"/>
</dbReference>
<dbReference type="InterPro" id="IPR001932">
    <property type="entry name" value="PPM-type_phosphatase-like_dom"/>
</dbReference>
<protein>
    <submittedName>
        <fullName evidence="4">Serine/threonine-protein phosphatase</fullName>
    </submittedName>
</protein>
<dbReference type="GO" id="GO:0016791">
    <property type="term" value="F:phosphatase activity"/>
    <property type="evidence" value="ECO:0007669"/>
    <property type="project" value="TreeGrafter"/>
</dbReference>
<organism evidence="4 5">
    <name type="scientific">Streptomyces antnestii</name>
    <dbReference type="NCBI Taxonomy" id="2494256"/>
    <lineage>
        <taxon>Bacteria</taxon>
        <taxon>Bacillati</taxon>
        <taxon>Actinomycetota</taxon>
        <taxon>Actinomycetes</taxon>
        <taxon>Kitasatosporales</taxon>
        <taxon>Streptomycetaceae</taxon>
        <taxon>Streptomyces</taxon>
    </lineage>
</organism>
<dbReference type="PANTHER" id="PTHR43156">
    <property type="entry name" value="STAGE II SPORULATION PROTEIN E-RELATED"/>
    <property type="match status" value="1"/>
</dbReference>
<keyword evidence="2" id="KW-1133">Transmembrane helix</keyword>
<evidence type="ECO:0000256" key="2">
    <source>
        <dbReference type="SAM" id="Phobius"/>
    </source>
</evidence>
<dbReference type="InterPro" id="IPR036457">
    <property type="entry name" value="PPM-type-like_dom_sf"/>
</dbReference>
<reference evidence="4 5" key="1">
    <citation type="submission" date="2019-01" db="EMBL/GenBank/DDBJ databases">
        <title>Genome sequences of Streptomyces and Rhizobium isolates collected from root and soil.</title>
        <authorList>
            <person name="Chhettri S."/>
            <person name="Sevigny J.L."/>
            <person name="Sen A."/>
            <person name="Ennis N."/>
            <person name="Tisa L."/>
        </authorList>
    </citation>
    <scope>NUCLEOTIDE SEQUENCE [LARGE SCALE GENOMIC DNA]</scope>
    <source>
        <strain evidence="4 5">San01</strain>
    </source>
</reference>
<name>A0A3S2VGI4_9ACTN</name>
<dbReference type="InterPro" id="IPR052016">
    <property type="entry name" value="Bact_Sigma-Reg"/>
</dbReference>
<comment type="caution">
    <text evidence="4">The sequence shown here is derived from an EMBL/GenBank/DDBJ whole genome shotgun (WGS) entry which is preliminary data.</text>
</comment>
<feature type="domain" description="PPM-type phosphatase" evidence="3">
    <location>
        <begin position="99"/>
        <end position="347"/>
    </location>
</feature>
<keyword evidence="1" id="KW-0378">Hydrolase</keyword>
<dbReference type="PANTHER" id="PTHR43156:SF2">
    <property type="entry name" value="STAGE II SPORULATION PROTEIN E"/>
    <property type="match status" value="1"/>
</dbReference>
<dbReference type="AlphaFoldDB" id="A0A3S2VGI4"/>
<evidence type="ECO:0000256" key="1">
    <source>
        <dbReference type="ARBA" id="ARBA00022801"/>
    </source>
</evidence>
<evidence type="ECO:0000313" key="4">
    <source>
        <dbReference type="EMBL" id="RVU25312.1"/>
    </source>
</evidence>
<evidence type="ECO:0000313" key="5">
    <source>
        <dbReference type="Proteomes" id="UP000283128"/>
    </source>
</evidence>
<gene>
    <name evidence="4" type="ORF">EOT10_13715</name>
</gene>
<keyword evidence="2" id="KW-0472">Membrane</keyword>
<sequence length="366" mass="39046">MIRIRHRTPSRPRTPRLCRALDLALPTAWGAVAITFKLACPLAQQSGLGARIVSSAVFFAVGTGLILHVRRGFLRELHQLRRIAGAAQNVLLRPLPPRIDGLAVAAGQLSADRGATVGGDLYEVVATDHGVRIVMGDVRGHGLAALATVAAVLGSFREAAHDEAELACVLRRLERAMARHLRERARDEHPAAGGAEPVSPVAEEFVTVLLLEIRGDGEVIALNCGHPWPYLLRSRVGSAPGAARGYAEPVAGGDPLPPLGPFPLPAELPVVACGRLLPGEGLLLHTDGLEDARDARGRFFPLQAALAEAVRVQPVVPQAVIRTVYDRLLRHTGGLPADDAALLVLRNDRRRVPVQHGEPRVHSGAK</sequence>
<dbReference type="OrthoDB" id="5177934at2"/>
<evidence type="ECO:0000259" key="3">
    <source>
        <dbReference type="SMART" id="SM00331"/>
    </source>
</evidence>
<dbReference type="Proteomes" id="UP000283128">
    <property type="component" value="Unassembled WGS sequence"/>
</dbReference>
<proteinExistence type="predicted"/>
<dbReference type="Gene3D" id="3.60.40.10">
    <property type="entry name" value="PPM-type phosphatase domain"/>
    <property type="match status" value="1"/>
</dbReference>
<keyword evidence="5" id="KW-1185">Reference proteome</keyword>
<dbReference type="Pfam" id="PF07228">
    <property type="entry name" value="SpoIIE"/>
    <property type="match status" value="1"/>
</dbReference>
<dbReference type="SMART" id="SM00331">
    <property type="entry name" value="PP2C_SIG"/>
    <property type="match status" value="1"/>
</dbReference>